<evidence type="ECO:0000313" key="10">
    <source>
        <dbReference type="Proteomes" id="UP000515511"/>
    </source>
</evidence>
<dbReference type="InterPro" id="IPR035906">
    <property type="entry name" value="MetI-like_sf"/>
</dbReference>
<evidence type="ECO:0000256" key="4">
    <source>
        <dbReference type="ARBA" id="ARBA00022692"/>
    </source>
</evidence>
<name>A0A7G6YAC0_9MICO</name>
<feature type="transmembrane region" description="Helical" evidence="7">
    <location>
        <begin position="207"/>
        <end position="229"/>
    </location>
</feature>
<organism evidence="9 10">
    <name type="scientific">Leifsonia shinshuensis</name>
    <dbReference type="NCBI Taxonomy" id="150026"/>
    <lineage>
        <taxon>Bacteria</taxon>
        <taxon>Bacillati</taxon>
        <taxon>Actinomycetota</taxon>
        <taxon>Actinomycetes</taxon>
        <taxon>Micrococcales</taxon>
        <taxon>Microbacteriaceae</taxon>
        <taxon>Leifsonia</taxon>
    </lineage>
</organism>
<dbReference type="InterPro" id="IPR000515">
    <property type="entry name" value="MetI-like"/>
</dbReference>
<evidence type="ECO:0000256" key="1">
    <source>
        <dbReference type="ARBA" id="ARBA00004651"/>
    </source>
</evidence>
<dbReference type="RefSeq" id="WP_185278595.1">
    <property type="nucleotide sequence ID" value="NZ_CP043641.1"/>
</dbReference>
<dbReference type="Pfam" id="PF00528">
    <property type="entry name" value="BPD_transp_1"/>
    <property type="match status" value="1"/>
</dbReference>
<dbReference type="CDD" id="cd06261">
    <property type="entry name" value="TM_PBP2"/>
    <property type="match status" value="1"/>
</dbReference>
<dbReference type="PANTHER" id="PTHR43744:SF9">
    <property type="entry name" value="POLYGALACTURONAN_RHAMNOGALACTURONAN TRANSPORT SYSTEM PERMEASE PROTEIN YTCP"/>
    <property type="match status" value="1"/>
</dbReference>
<protein>
    <submittedName>
        <fullName evidence="9">Carbohydrate ABC transporter permease</fullName>
    </submittedName>
</protein>
<dbReference type="KEGG" id="lse:F1C12_10030"/>
<sequence length="312" mass="34459">MTTTTTAPQSANDGQMLELPAPATRRSARRRPESFTVISYIGVSLFALICIFPFWLIVSGSFTSEKVLSRTGYSLWPSPFSLDAYIAIFTGPRLGLAYFSTIFITAVGTFLAVMATSGISWVIARGLPRISRFLAVFSYIPMIFAGGLVPFYILVTQYLQLRDSYFAVILPLMVAPFLIFVQVSFFRGIPIELLESARLDGAGELRIFFRIVLPLSKPVIAVIALFYAVTYWNDWFMALLFISNTDMYPLQLVLQNLISSVSNAANLSNAPAAPVYQLRLAMTVVTVGPILLAYPFAQRYFVKGLTLGASKG</sequence>
<dbReference type="SUPFAM" id="SSF161098">
    <property type="entry name" value="MetI-like"/>
    <property type="match status" value="1"/>
</dbReference>
<dbReference type="Gene3D" id="1.10.3720.10">
    <property type="entry name" value="MetI-like"/>
    <property type="match status" value="1"/>
</dbReference>
<feature type="transmembrane region" description="Helical" evidence="7">
    <location>
        <begin position="136"/>
        <end position="159"/>
    </location>
</feature>
<dbReference type="EMBL" id="CP043641">
    <property type="protein sequence ID" value="QNE35435.1"/>
    <property type="molecule type" value="Genomic_DNA"/>
</dbReference>
<comment type="similarity">
    <text evidence="7">Belongs to the binding-protein-dependent transport system permease family.</text>
</comment>
<evidence type="ECO:0000256" key="7">
    <source>
        <dbReference type="RuleBase" id="RU363032"/>
    </source>
</evidence>
<keyword evidence="3" id="KW-1003">Cell membrane</keyword>
<keyword evidence="2 7" id="KW-0813">Transport</keyword>
<evidence type="ECO:0000256" key="3">
    <source>
        <dbReference type="ARBA" id="ARBA00022475"/>
    </source>
</evidence>
<dbReference type="Proteomes" id="UP000515511">
    <property type="component" value="Chromosome"/>
</dbReference>
<feature type="transmembrane region" description="Helical" evidence="7">
    <location>
        <begin position="35"/>
        <end position="58"/>
    </location>
</feature>
<keyword evidence="6 7" id="KW-0472">Membrane</keyword>
<dbReference type="GO" id="GO:0005886">
    <property type="term" value="C:plasma membrane"/>
    <property type="evidence" value="ECO:0007669"/>
    <property type="project" value="UniProtKB-SubCell"/>
</dbReference>
<dbReference type="PANTHER" id="PTHR43744">
    <property type="entry name" value="ABC TRANSPORTER PERMEASE PROTEIN MG189-RELATED-RELATED"/>
    <property type="match status" value="1"/>
</dbReference>
<proteinExistence type="inferred from homology"/>
<reference evidence="10" key="1">
    <citation type="submission" date="2019-09" db="EMBL/GenBank/DDBJ databases">
        <title>Antimicrobial potential of Antarctic Bacteria.</title>
        <authorList>
            <person name="Benaud N."/>
            <person name="Edwards R.J."/>
            <person name="Ferrari B.C."/>
        </authorList>
    </citation>
    <scope>NUCLEOTIDE SEQUENCE [LARGE SCALE GENOMIC DNA]</scope>
    <source>
        <strain evidence="10">INR9</strain>
    </source>
</reference>
<feature type="domain" description="ABC transmembrane type-1" evidence="8">
    <location>
        <begin position="98"/>
        <end position="286"/>
    </location>
</feature>
<keyword evidence="4 7" id="KW-0812">Transmembrane</keyword>
<evidence type="ECO:0000256" key="6">
    <source>
        <dbReference type="ARBA" id="ARBA00023136"/>
    </source>
</evidence>
<accession>A0A7G6YAC0</accession>
<feature type="transmembrane region" description="Helical" evidence="7">
    <location>
        <begin position="165"/>
        <end position="186"/>
    </location>
</feature>
<dbReference type="PROSITE" id="PS50928">
    <property type="entry name" value="ABC_TM1"/>
    <property type="match status" value="1"/>
</dbReference>
<evidence type="ECO:0000259" key="8">
    <source>
        <dbReference type="PROSITE" id="PS50928"/>
    </source>
</evidence>
<dbReference type="AlphaFoldDB" id="A0A7G6YAC0"/>
<evidence type="ECO:0000256" key="5">
    <source>
        <dbReference type="ARBA" id="ARBA00022989"/>
    </source>
</evidence>
<gene>
    <name evidence="9" type="ORF">F1C12_10030</name>
</gene>
<keyword evidence="5 7" id="KW-1133">Transmembrane helix</keyword>
<feature type="transmembrane region" description="Helical" evidence="7">
    <location>
        <begin position="97"/>
        <end position="124"/>
    </location>
</feature>
<comment type="subcellular location">
    <subcellularLocation>
        <location evidence="1 7">Cell membrane</location>
        <topology evidence="1 7">Multi-pass membrane protein</topology>
    </subcellularLocation>
</comment>
<dbReference type="GO" id="GO:0055085">
    <property type="term" value="P:transmembrane transport"/>
    <property type="evidence" value="ECO:0007669"/>
    <property type="project" value="InterPro"/>
</dbReference>
<evidence type="ECO:0000313" key="9">
    <source>
        <dbReference type="EMBL" id="QNE35435.1"/>
    </source>
</evidence>
<evidence type="ECO:0000256" key="2">
    <source>
        <dbReference type="ARBA" id="ARBA00022448"/>
    </source>
</evidence>
<feature type="transmembrane region" description="Helical" evidence="7">
    <location>
        <begin position="276"/>
        <end position="297"/>
    </location>
</feature>